<gene>
    <name evidence="2" type="ORF">MON38_07610</name>
</gene>
<dbReference type="Proteomes" id="UP001139193">
    <property type="component" value="Unassembled WGS sequence"/>
</dbReference>
<dbReference type="RefSeq" id="WP_241935562.1">
    <property type="nucleotide sequence ID" value="NZ_JALBGC010000002.1"/>
</dbReference>
<sequence>MKNKLTRIFTIVALLAGLFTSSSYGQTFGIESFDGSKQLIEISPLNERGTLTIKGARNTIHISNINYIDTVHLLNKQFLLITYHFRAGSGISAAKTLLLSTNNQTLCESFHITSLFKEEFLDFSKPLPASDSVMKTSVKTVHKVNLSLLRCNGDNYTIRATIHDERKSIDEPNTNYNNDIVSNLNFDRSKNIFYSSQEEIAPYFTRAYAKKKHSDKESIKGIFPVAKLGKQLSYYKAGKWHELPEVPE</sequence>
<dbReference type="AlphaFoldDB" id="A0A9X2AG64"/>
<protein>
    <recommendedName>
        <fullName evidence="4">DUF4369 domain-containing protein</fullName>
    </recommendedName>
</protein>
<accession>A0A9X2AG64</accession>
<keyword evidence="3" id="KW-1185">Reference proteome</keyword>
<evidence type="ECO:0000313" key="2">
    <source>
        <dbReference type="EMBL" id="MCI1187283.1"/>
    </source>
</evidence>
<reference evidence="2" key="1">
    <citation type="submission" date="2022-03" db="EMBL/GenBank/DDBJ databases">
        <title>Bacterial whole genome sequence for Hymenobacter sp. DH14.</title>
        <authorList>
            <person name="Le V."/>
        </authorList>
    </citation>
    <scope>NUCLEOTIDE SEQUENCE</scope>
    <source>
        <strain evidence="2">DH14</strain>
    </source>
</reference>
<name>A0A9X2AG64_9BACT</name>
<feature type="chain" id="PRO_5040739995" description="DUF4369 domain-containing protein" evidence="1">
    <location>
        <begin position="26"/>
        <end position="248"/>
    </location>
</feature>
<feature type="signal peptide" evidence="1">
    <location>
        <begin position="1"/>
        <end position="25"/>
    </location>
</feature>
<organism evidence="2 3">
    <name type="scientific">Hymenobacter cyanobacteriorum</name>
    <dbReference type="NCBI Taxonomy" id="2926463"/>
    <lineage>
        <taxon>Bacteria</taxon>
        <taxon>Pseudomonadati</taxon>
        <taxon>Bacteroidota</taxon>
        <taxon>Cytophagia</taxon>
        <taxon>Cytophagales</taxon>
        <taxon>Hymenobacteraceae</taxon>
        <taxon>Hymenobacter</taxon>
    </lineage>
</organism>
<comment type="caution">
    <text evidence="2">The sequence shown here is derived from an EMBL/GenBank/DDBJ whole genome shotgun (WGS) entry which is preliminary data.</text>
</comment>
<dbReference type="EMBL" id="JALBGC010000002">
    <property type="protein sequence ID" value="MCI1187283.1"/>
    <property type="molecule type" value="Genomic_DNA"/>
</dbReference>
<evidence type="ECO:0000256" key="1">
    <source>
        <dbReference type="SAM" id="SignalP"/>
    </source>
</evidence>
<evidence type="ECO:0000313" key="3">
    <source>
        <dbReference type="Proteomes" id="UP001139193"/>
    </source>
</evidence>
<evidence type="ECO:0008006" key="4">
    <source>
        <dbReference type="Google" id="ProtNLM"/>
    </source>
</evidence>
<keyword evidence="1" id="KW-0732">Signal</keyword>
<proteinExistence type="predicted"/>